<dbReference type="SUPFAM" id="SSF56672">
    <property type="entry name" value="DNA/RNA polymerases"/>
    <property type="match status" value="1"/>
</dbReference>
<evidence type="ECO:0000313" key="3">
    <source>
        <dbReference type="Proteomes" id="UP001652621"/>
    </source>
</evidence>
<dbReference type="InterPro" id="IPR021109">
    <property type="entry name" value="Peptidase_aspartic_dom_sf"/>
</dbReference>
<evidence type="ECO:0000313" key="4">
    <source>
        <dbReference type="RefSeq" id="XP_058977372.1"/>
    </source>
</evidence>
<proteinExistence type="predicted"/>
<evidence type="ECO:0000256" key="1">
    <source>
        <dbReference type="SAM" id="MobiDB-lite"/>
    </source>
</evidence>
<organism evidence="3 4">
    <name type="scientific">Musca domestica</name>
    <name type="common">House fly</name>
    <dbReference type="NCBI Taxonomy" id="7370"/>
    <lineage>
        <taxon>Eukaryota</taxon>
        <taxon>Metazoa</taxon>
        <taxon>Ecdysozoa</taxon>
        <taxon>Arthropoda</taxon>
        <taxon>Hexapoda</taxon>
        <taxon>Insecta</taxon>
        <taxon>Pterygota</taxon>
        <taxon>Neoptera</taxon>
        <taxon>Endopterygota</taxon>
        <taxon>Diptera</taxon>
        <taxon>Brachycera</taxon>
        <taxon>Muscomorpha</taxon>
        <taxon>Muscoidea</taxon>
        <taxon>Muscidae</taxon>
        <taxon>Musca</taxon>
    </lineage>
</organism>
<dbReference type="PANTHER" id="PTHR47331:SF5">
    <property type="entry name" value="RIBONUCLEASE H"/>
    <property type="match status" value="1"/>
</dbReference>
<feature type="region of interest" description="Disordered" evidence="1">
    <location>
        <begin position="147"/>
        <end position="170"/>
    </location>
</feature>
<name>A0ABM3UV10_MUSDO</name>
<dbReference type="CDD" id="cd00303">
    <property type="entry name" value="retropepsin_like"/>
    <property type="match status" value="1"/>
</dbReference>
<protein>
    <submittedName>
        <fullName evidence="4">Uncharacterized protein LOC131802043</fullName>
    </submittedName>
</protein>
<dbReference type="PANTHER" id="PTHR47331">
    <property type="entry name" value="PHD-TYPE DOMAIN-CONTAINING PROTEIN"/>
    <property type="match status" value="1"/>
</dbReference>
<dbReference type="Pfam" id="PF18701">
    <property type="entry name" value="DUF5641"/>
    <property type="match status" value="1"/>
</dbReference>
<evidence type="ECO:0000259" key="2">
    <source>
        <dbReference type="Pfam" id="PF18701"/>
    </source>
</evidence>
<dbReference type="RefSeq" id="XP_058977372.1">
    <property type="nucleotide sequence ID" value="XM_059121389.1"/>
</dbReference>
<dbReference type="Gene3D" id="2.40.70.10">
    <property type="entry name" value="Acid Proteases"/>
    <property type="match status" value="1"/>
</dbReference>
<dbReference type="InterPro" id="IPR040676">
    <property type="entry name" value="DUF5641"/>
</dbReference>
<gene>
    <name evidence="4" type="primary">LOC131802043</name>
</gene>
<sequence>MSKVDSETKQRWDEYIDYSKLPSWTECCSMLDKRCQQLDAQCRRSSKQHNPTITTNYLHSNNQKQHSFVTKNVAQDFVCSHCSKSGHMISTCQRFIVLTPNQRIEQAKQQKLCLNCLSKGHGYIHCPSKYSCRFCKQRHHSLLHKQSEPTCLREEEEPSSSSAATHSTFQIKPSPQVSTVILATALVLVRDSERKYQLGRALLDSCSQVNFISETLCKSLNLKKCTNSTDVSGVGSSKLRVTHKTQTTIRSRLNNFNMSLEFLVSRNITGYHPDENLSANNFNLPSNIELADPEFHRRRGIDILLGAESFFSLLSVGQIKLGENLPTLQKTLLGWIVSGKYTSQTAISSQRSTYSIVQHKDIFQEINKNIEMLWKIDVVESKCQNMSREQKVCEDHFVKNVSVQSDGRLMVRLPFKGDPNMLGDSRDIALRRFFSIERKLNKNPELKEDYSQFLKEYEELGHMSQVDDTNISVPNYYIPHHCVLRPSSVSTKLRVVFDASCRTSSQTSLNEIMMVGPTIQNNLLITLLRFRCHRYGMTADIVKMYRQVLVHPEDRQLQLILWRDDSTKPIKTFALNTVTYGTASAPYLAIRSLHYAAERFPNPYEVGKGIIMNDFYVDDMVTGADDLVSLKRIKNEVTEILSYSKFSLSKWHSNYPGYVSSEDEVKEMKLNDDVTSTLDPNDLEALTPGHLLIGCPLQCIPEKIKYDSDISHLQQWQRISAIKSHFWSRWHTEYLAQLQNRYRWKNPQQNLQVNDMVLIHEDNVPPMKWAIGRVTKLIPGADGFVRVAEVKTSQTTLKRPVAKLAVLPKE</sequence>
<keyword evidence="3" id="KW-1185">Reference proteome</keyword>
<accession>A0ABM3UV10</accession>
<dbReference type="CDD" id="cd01644">
    <property type="entry name" value="RT_pepA17"/>
    <property type="match status" value="1"/>
</dbReference>
<reference evidence="4" key="1">
    <citation type="submission" date="2025-08" db="UniProtKB">
        <authorList>
            <consortium name="RefSeq"/>
        </authorList>
    </citation>
    <scope>IDENTIFICATION</scope>
    <source>
        <strain evidence="4">Aabys</strain>
        <tissue evidence="4">Whole body</tissue>
    </source>
</reference>
<feature type="domain" description="DUF5641" evidence="2">
    <location>
        <begin position="715"/>
        <end position="807"/>
    </location>
</feature>
<dbReference type="GeneID" id="131802043"/>
<dbReference type="Proteomes" id="UP001652621">
    <property type="component" value="Unplaced"/>
</dbReference>
<dbReference type="InterPro" id="IPR043502">
    <property type="entry name" value="DNA/RNA_pol_sf"/>
</dbReference>